<accession>A0A382VB01</accession>
<dbReference type="EMBL" id="UINC01150157">
    <property type="protein sequence ID" value="SVD43061.1"/>
    <property type="molecule type" value="Genomic_DNA"/>
</dbReference>
<evidence type="ECO:0000256" key="1">
    <source>
        <dbReference type="SAM" id="Coils"/>
    </source>
</evidence>
<organism evidence="2">
    <name type="scientific">marine metagenome</name>
    <dbReference type="NCBI Taxonomy" id="408172"/>
    <lineage>
        <taxon>unclassified sequences</taxon>
        <taxon>metagenomes</taxon>
        <taxon>ecological metagenomes</taxon>
    </lineage>
</organism>
<name>A0A382VB01_9ZZZZ</name>
<dbReference type="AlphaFoldDB" id="A0A382VB01"/>
<sequence>MKKLKFNQTQTAVALCMKKLILIVALSMGVSIIYGQEYKVVCKRPNGCPVINGTCPTCEIVGLRKTQEDLNAEIDRMLREYRAELKEEFGPDFFKREKPNRKPSGWEYYVTPTWKGLRVLY</sequence>
<gene>
    <name evidence="2" type="ORF">METZ01_LOCUS395915</name>
</gene>
<feature type="coiled-coil region" evidence="1">
    <location>
        <begin position="60"/>
        <end position="87"/>
    </location>
</feature>
<evidence type="ECO:0000313" key="2">
    <source>
        <dbReference type="EMBL" id="SVD43061.1"/>
    </source>
</evidence>
<protein>
    <submittedName>
        <fullName evidence="2">Uncharacterized protein</fullName>
    </submittedName>
</protein>
<reference evidence="2" key="1">
    <citation type="submission" date="2018-05" db="EMBL/GenBank/DDBJ databases">
        <authorList>
            <person name="Lanie J.A."/>
            <person name="Ng W.-L."/>
            <person name="Kazmierczak K.M."/>
            <person name="Andrzejewski T.M."/>
            <person name="Davidsen T.M."/>
            <person name="Wayne K.J."/>
            <person name="Tettelin H."/>
            <person name="Glass J.I."/>
            <person name="Rusch D."/>
            <person name="Podicherti R."/>
            <person name="Tsui H.-C.T."/>
            <person name="Winkler M.E."/>
        </authorList>
    </citation>
    <scope>NUCLEOTIDE SEQUENCE</scope>
</reference>
<proteinExistence type="predicted"/>
<keyword evidence="1" id="KW-0175">Coiled coil</keyword>